<dbReference type="SUPFAM" id="SSF140500">
    <property type="entry name" value="BAS1536-like"/>
    <property type="match status" value="1"/>
</dbReference>
<evidence type="ECO:0008006" key="3">
    <source>
        <dbReference type="Google" id="ProtNLM"/>
    </source>
</evidence>
<reference evidence="1 2" key="1">
    <citation type="journal article" date="2018" name="Environ. Microbiol.">
        <title>Novel energy conservation strategies and behaviour of Pelotomaculum schinkii driving syntrophic propionate catabolism.</title>
        <authorList>
            <person name="Hidalgo-Ahumada C.A.P."/>
            <person name="Nobu M.K."/>
            <person name="Narihiro T."/>
            <person name="Tamaki H."/>
            <person name="Liu W.T."/>
            <person name="Kamagata Y."/>
            <person name="Stams A.J.M."/>
            <person name="Imachi H."/>
            <person name="Sousa D.Z."/>
        </authorList>
    </citation>
    <scope>NUCLEOTIDE SEQUENCE [LARGE SCALE GENOMIC DNA]</scope>
    <source>
        <strain evidence="1 2">MGP</strain>
    </source>
</reference>
<sequence>MSGLEILTEIERLRRVMGILSEYGCSPDDLLAISRDLDQLIVLYHKTAM</sequence>
<organism evidence="1 2">
    <name type="scientific">Pelotomaculum propionicicum</name>
    <dbReference type="NCBI Taxonomy" id="258475"/>
    <lineage>
        <taxon>Bacteria</taxon>
        <taxon>Bacillati</taxon>
        <taxon>Bacillota</taxon>
        <taxon>Clostridia</taxon>
        <taxon>Eubacteriales</taxon>
        <taxon>Desulfotomaculaceae</taxon>
        <taxon>Pelotomaculum</taxon>
    </lineage>
</organism>
<accession>A0A4Y7RYB0</accession>
<dbReference type="GO" id="GO:0046983">
    <property type="term" value="F:protein dimerization activity"/>
    <property type="evidence" value="ECO:0007669"/>
    <property type="project" value="InterPro"/>
</dbReference>
<evidence type="ECO:0000313" key="1">
    <source>
        <dbReference type="EMBL" id="TEB13740.1"/>
    </source>
</evidence>
<dbReference type="InterPro" id="IPR018540">
    <property type="entry name" value="Spo0E-like"/>
</dbReference>
<dbReference type="RefSeq" id="WP_134212048.1">
    <property type="nucleotide sequence ID" value="NZ_QFFZ01000001.1"/>
</dbReference>
<dbReference type="Gene3D" id="4.10.280.10">
    <property type="entry name" value="Helix-loop-helix DNA-binding domain"/>
    <property type="match status" value="1"/>
</dbReference>
<proteinExistence type="predicted"/>
<dbReference type="EMBL" id="QFFZ01000001">
    <property type="protein sequence ID" value="TEB13740.1"/>
    <property type="molecule type" value="Genomic_DNA"/>
</dbReference>
<dbReference type="Pfam" id="PF09388">
    <property type="entry name" value="SpoOE-like"/>
    <property type="match status" value="1"/>
</dbReference>
<dbReference type="Proteomes" id="UP000297597">
    <property type="component" value="Unassembled WGS sequence"/>
</dbReference>
<dbReference type="InterPro" id="IPR037208">
    <property type="entry name" value="Spo0E-like_sf"/>
</dbReference>
<dbReference type="AlphaFoldDB" id="A0A4Y7RYB0"/>
<evidence type="ECO:0000313" key="2">
    <source>
        <dbReference type="Proteomes" id="UP000297597"/>
    </source>
</evidence>
<protein>
    <recommendedName>
        <fullName evidence="3">Spo0E like sporulation regulatory protein</fullName>
    </recommendedName>
</protein>
<dbReference type="InterPro" id="IPR036638">
    <property type="entry name" value="HLH_DNA-bd_sf"/>
</dbReference>
<gene>
    <name evidence="1" type="ORF">Pmgp_00148</name>
</gene>
<name>A0A4Y7RYB0_9FIRM</name>
<dbReference type="GO" id="GO:0043937">
    <property type="term" value="P:regulation of sporulation"/>
    <property type="evidence" value="ECO:0007669"/>
    <property type="project" value="InterPro"/>
</dbReference>
<keyword evidence="2" id="KW-1185">Reference proteome</keyword>
<comment type="caution">
    <text evidence="1">The sequence shown here is derived from an EMBL/GenBank/DDBJ whole genome shotgun (WGS) entry which is preliminary data.</text>
</comment>